<reference evidence="2" key="2">
    <citation type="submission" date="2021-04" db="EMBL/GenBank/DDBJ databases">
        <authorList>
            <person name="Gilroy R."/>
        </authorList>
    </citation>
    <scope>NUCLEOTIDE SEQUENCE</scope>
    <source>
        <strain evidence="2">CHK179-7159</strain>
    </source>
</reference>
<protein>
    <submittedName>
        <fullName evidence="2">GH3 auxin-responsive promoter family protein</fullName>
    </submittedName>
</protein>
<reference evidence="2" key="1">
    <citation type="journal article" date="2021" name="PeerJ">
        <title>Extensive microbial diversity within the chicken gut microbiome revealed by metagenomics and culture.</title>
        <authorList>
            <person name="Gilroy R."/>
            <person name="Ravi A."/>
            <person name="Getino M."/>
            <person name="Pursley I."/>
            <person name="Horton D.L."/>
            <person name="Alikhan N.F."/>
            <person name="Baker D."/>
            <person name="Gharbi K."/>
            <person name="Hall N."/>
            <person name="Watson M."/>
            <person name="Adriaenssens E.M."/>
            <person name="Foster-Nyarko E."/>
            <person name="Jarju S."/>
            <person name="Secka A."/>
            <person name="Antonio M."/>
            <person name="Oren A."/>
            <person name="Chaudhuri R.R."/>
            <person name="La Ragione R."/>
            <person name="Hildebrand F."/>
            <person name="Pallen M.J."/>
        </authorList>
    </citation>
    <scope>NUCLEOTIDE SEQUENCE</scope>
    <source>
        <strain evidence="2">CHK179-7159</strain>
    </source>
</reference>
<dbReference type="AlphaFoldDB" id="A0A9D2L0D7"/>
<gene>
    <name evidence="2" type="ORF">H9717_15680</name>
</gene>
<evidence type="ECO:0000256" key="1">
    <source>
        <dbReference type="SAM" id="MobiDB-lite"/>
    </source>
</evidence>
<name>A0A9D2L0D7_9FIRM</name>
<evidence type="ECO:0000313" key="3">
    <source>
        <dbReference type="Proteomes" id="UP000886858"/>
    </source>
</evidence>
<dbReference type="Proteomes" id="UP000886858">
    <property type="component" value="Unassembled WGS sequence"/>
</dbReference>
<accession>A0A9D2L0D7</accession>
<sequence>MSITLKEETAMMYIHYCKYCRRIHILNGHKAYCPACSGKLTELDISYLKYVNLTRAERLALKEKCADEKSLRELSVEYRRRRKDKWFQPASPARTASATDNKSASRPEYSPHLQVSVS</sequence>
<organism evidence="2 3">
    <name type="scientific">Candidatus Eisenbergiella merdipullorum</name>
    <dbReference type="NCBI Taxonomy" id="2838553"/>
    <lineage>
        <taxon>Bacteria</taxon>
        <taxon>Bacillati</taxon>
        <taxon>Bacillota</taxon>
        <taxon>Clostridia</taxon>
        <taxon>Lachnospirales</taxon>
        <taxon>Lachnospiraceae</taxon>
        <taxon>Eisenbergiella</taxon>
    </lineage>
</organism>
<dbReference type="EMBL" id="DWYY01000180">
    <property type="protein sequence ID" value="HJA94527.1"/>
    <property type="molecule type" value="Genomic_DNA"/>
</dbReference>
<feature type="region of interest" description="Disordered" evidence="1">
    <location>
        <begin position="87"/>
        <end position="118"/>
    </location>
</feature>
<proteinExistence type="predicted"/>
<feature type="compositionally biased region" description="Polar residues" evidence="1">
    <location>
        <begin position="94"/>
        <end position="104"/>
    </location>
</feature>
<comment type="caution">
    <text evidence="2">The sequence shown here is derived from an EMBL/GenBank/DDBJ whole genome shotgun (WGS) entry which is preliminary data.</text>
</comment>
<evidence type="ECO:0000313" key="2">
    <source>
        <dbReference type="EMBL" id="HJA94527.1"/>
    </source>
</evidence>